<reference evidence="2 3" key="1">
    <citation type="submission" date="2017-05" db="EMBL/GenBank/DDBJ databases">
        <title>Complete genome sequence of Streptomyces sp. SCSIO 03032 revealed the diverse biosynthetic pathways for its bioactive secondary metabolites.</title>
        <authorList>
            <person name="Ma L."/>
            <person name="Zhu Y."/>
            <person name="Zhang W."/>
            <person name="Zhang G."/>
            <person name="Tian X."/>
            <person name="Zhang S."/>
            <person name="Zhang C."/>
        </authorList>
    </citation>
    <scope>NUCLEOTIDE SEQUENCE [LARGE SCALE GENOMIC DNA]</scope>
    <source>
        <strain evidence="2 3">SCSIO 03032</strain>
    </source>
</reference>
<evidence type="ECO:0000313" key="3">
    <source>
        <dbReference type="Proteomes" id="UP000194218"/>
    </source>
</evidence>
<dbReference type="InterPro" id="IPR000182">
    <property type="entry name" value="GNAT_dom"/>
</dbReference>
<sequence>MPTTDHWPMLALRVTTPRLELRLPDTDELAVLADLAAEGIHPPEEMPFLVPWTDQPPAERARSVLRYHWLRRADWSPENWSLQLAVFVDGEPAGVQDVYARDFAVLREVGTGSWLGARYQGKGIGTEMRVAALHLVFAGLGAVEAVSGAFDHNAASLRVSEKLGYERDGVQRFAIRGRPATEVRLRLSRERWEAAARAFDVPVAVHGLDPCLPLLGAAAGPEA</sequence>
<dbReference type="PANTHER" id="PTHR43441">
    <property type="entry name" value="RIBOSOMAL-PROTEIN-SERINE ACETYLTRANSFERASE"/>
    <property type="match status" value="1"/>
</dbReference>
<dbReference type="InterPro" id="IPR016181">
    <property type="entry name" value="Acyl_CoA_acyltransferase"/>
</dbReference>
<accession>A0A1W7D643</accession>
<dbReference type="InterPro" id="IPR051908">
    <property type="entry name" value="Ribosomal_N-acetyltransferase"/>
</dbReference>
<dbReference type="GO" id="GO:0008999">
    <property type="term" value="F:protein-N-terminal-alanine acetyltransferase activity"/>
    <property type="evidence" value="ECO:0007669"/>
    <property type="project" value="TreeGrafter"/>
</dbReference>
<keyword evidence="2" id="KW-0808">Transferase</keyword>
<keyword evidence="3" id="KW-1185">Reference proteome</keyword>
<dbReference type="OrthoDB" id="3466127at2"/>
<evidence type="ECO:0000259" key="1">
    <source>
        <dbReference type="PROSITE" id="PS51186"/>
    </source>
</evidence>
<organism evidence="2 3">
    <name type="scientific">Streptomyces marincola</name>
    <dbReference type="NCBI Taxonomy" id="2878388"/>
    <lineage>
        <taxon>Bacteria</taxon>
        <taxon>Bacillati</taxon>
        <taxon>Actinomycetota</taxon>
        <taxon>Actinomycetes</taxon>
        <taxon>Kitasatosporales</taxon>
        <taxon>Streptomycetaceae</taxon>
        <taxon>Streptomyces</taxon>
    </lineage>
</organism>
<feature type="domain" description="N-acetyltransferase" evidence="1">
    <location>
        <begin position="19"/>
        <end position="190"/>
    </location>
</feature>
<proteinExistence type="predicted"/>
<dbReference type="Gene3D" id="3.40.630.30">
    <property type="match status" value="1"/>
</dbReference>
<evidence type="ECO:0000313" key="2">
    <source>
        <dbReference type="EMBL" id="ARQ72437.1"/>
    </source>
</evidence>
<gene>
    <name evidence="2" type="ORF">CAG99_17255</name>
</gene>
<protein>
    <submittedName>
        <fullName evidence="2">GNAT family N-acetyltransferase</fullName>
    </submittedName>
</protein>
<dbReference type="PANTHER" id="PTHR43441:SF11">
    <property type="entry name" value="RIBOSOMAL-PROTEIN-SERINE ACETYLTRANSFERASE"/>
    <property type="match status" value="1"/>
</dbReference>
<dbReference type="SUPFAM" id="SSF55729">
    <property type="entry name" value="Acyl-CoA N-acyltransferases (Nat)"/>
    <property type="match status" value="1"/>
</dbReference>
<dbReference type="Proteomes" id="UP000194218">
    <property type="component" value="Chromosome"/>
</dbReference>
<dbReference type="PROSITE" id="PS51186">
    <property type="entry name" value="GNAT"/>
    <property type="match status" value="1"/>
</dbReference>
<dbReference type="GO" id="GO:1990189">
    <property type="term" value="F:protein N-terminal-serine acetyltransferase activity"/>
    <property type="evidence" value="ECO:0007669"/>
    <property type="project" value="TreeGrafter"/>
</dbReference>
<dbReference type="EMBL" id="CP021121">
    <property type="protein sequence ID" value="ARQ72437.1"/>
    <property type="molecule type" value="Genomic_DNA"/>
</dbReference>
<dbReference type="AlphaFoldDB" id="A0A1W7D643"/>
<dbReference type="Pfam" id="PF13302">
    <property type="entry name" value="Acetyltransf_3"/>
    <property type="match status" value="1"/>
</dbReference>
<dbReference type="RefSeq" id="WP_086162284.1">
    <property type="nucleotide sequence ID" value="NZ_CP021121.1"/>
</dbReference>
<name>A0A1W7D643_9ACTN</name>
<dbReference type="KEGG" id="smao:CAG99_17255"/>
<dbReference type="GO" id="GO:0005737">
    <property type="term" value="C:cytoplasm"/>
    <property type="evidence" value="ECO:0007669"/>
    <property type="project" value="TreeGrafter"/>
</dbReference>